<evidence type="ECO:0000259" key="4">
    <source>
        <dbReference type="Pfam" id="PF13359"/>
    </source>
</evidence>
<comment type="cofactor">
    <cofactor evidence="1">
        <name>a divalent metal cation</name>
        <dbReference type="ChEBI" id="CHEBI:60240"/>
    </cofactor>
</comment>
<dbReference type="EMBL" id="JABXBU010000012">
    <property type="protein sequence ID" value="KAF8789485.1"/>
    <property type="molecule type" value="Genomic_DNA"/>
</dbReference>
<proteinExistence type="predicted"/>
<keyword evidence="6" id="KW-1185">Reference proteome</keyword>
<dbReference type="Pfam" id="PF13359">
    <property type="entry name" value="DDE_Tnp_4"/>
    <property type="match status" value="1"/>
</dbReference>
<keyword evidence="2" id="KW-0479">Metal-binding</keyword>
<evidence type="ECO:0000313" key="5">
    <source>
        <dbReference type="EMBL" id="KAF8789485.1"/>
    </source>
</evidence>
<dbReference type="GO" id="GO:0046872">
    <property type="term" value="F:metal ion binding"/>
    <property type="evidence" value="ECO:0007669"/>
    <property type="project" value="UniProtKB-KW"/>
</dbReference>
<evidence type="ECO:0000256" key="1">
    <source>
        <dbReference type="ARBA" id="ARBA00001968"/>
    </source>
</evidence>
<evidence type="ECO:0000256" key="2">
    <source>
        <dbReference type="ARBA" id="ARBA00022723"/>
    </source>
</evidence>
<dbReference type="AlphaFoldDB" id="A0A8T0FGG3"/>
<organism evidence="5 6">
    <name type="scientific">Argiope bruennichi</name>
    <name type="common">Wasp spider</name>
    <name type="synonym">Aranea bruennichi</name>
    <dbReference type="NCBI Taxonomy" id="94029"/>
    <lineage>
        <taxon>Eukaryota</taxon>
        <taxon>Metazoa</taxon>
        <taxon>Ecdysozoa</taxon>
        <taxon>Arthropoda</taxon>
        <taxon>Chelicerata</taxon>
        <taxon>Arachnida</taxon>
        <taxon>Araneae</taxon>
        <taxon>Araneomorphae</taxon>
        <taxon>Entelegynae</taxon>
        <taxon>Araneoidea</taxon>
        <taxon>Araneidae</taxon>
        <taxon>Argiope</taxon>
    </lineage>
</organism>
<feature type="domain" description="DDE Tnp4" evidence="4">
    <location>
        <begin position="8"/>
        <end position="67"/>
    </location>
</feature>
<dbReference type="InterPro" id="IPR027806">
    <property type="entry name" value="HARBI1_dom"/>
</dbReference>
<sequence length="150" mass="16789">MMMKPYPGNFEKGSTQRIFNYSLSRARRVVENVFGIMASVFRVFSKPMALQLDKVSDVILACVFLHNFMRKSASSSSSYSPPGTFDTEADGEVVPGSWRNDQSGMASFMPLKKAPRKSVEVAKATRNCFAEYFSTSPDFIHSSEFKQPTT</sequence>
<evidence type="ECO:0000256" key="3">
    <source>
        <dbReference type="SAM" id="MobiDB-lite"/>
    </source>
</evidence>
<reference evidence="5" key="1">
    <citation type="journal article" date="2020" name="bioRxiv">
        <title>Chromosome-level reference genome of the European wasp spider Argiope bruennichi: a resource for studies on range expansion and evolutionary adaptation.</title>
        <authorList>
            <person name="Sheffer M.M."/>
            <person name="Hoppe A."/>
            <person name="Krehenwinkel H."/>
            <person name="Uhl G."/>
            <person name="Kuss A.W."/>
            <person name="Jensen L."/>
            <person name="Jensen C."/>
            <person name="Gillespie R.G."/>
            <person name="Hoff K.J."/>
            <person name="Prost S."/>
        </authorList>
    </citation>
    <scope>NUCLEOTIDE SEQUENCE</scope>
</reference>
<protein>
    <recommendedName>
        <fullName evidence="4">DDE Tnp4 domain-containing protein</fullName>
    </recommendedName>
</protein>
<name>A0A8T0FGG3_ARGBR</name>
<comment type="caution">
    <text evidence="5">The sequence shown here is derived from an EMBL/GenBank/DDBJ whole genome shotgun (WGS) entry which is preliminary data.</text>
</comment>
<reference evidence="5" key="2">
    <citation type="submission" date="2020-06" db="EMBL/GenBank/DDBJ databases">
        <authorList>
            <person name="Sheffer M."/>
        </authorList>
    </citation>
    <scope>NUCLEOTIDE SEQUENCE</scope>
</reference>
<feature type="region of interest" description="Disordered" evidence="3">
    <location>
        <begin position="72"/>
        <end position="93"/>
    </location>
</feature>
<dbReference type="Proteomes" id="UP000807504">
    <property type="component" value="Unassembled WGS sequence"/>
</dbReference>
<accession>A0A8T0FGG3</accession>
<gene>
    <name evidence="5" type="ORF">HNY73_007418</name>
</gene>
<evidence type="ECO:0000313" key="6">
    <source>
        <dbReference type="Proteomes" id="UP000807504"/>
    </source>
</evidence>